<feature type="compositionally biased region" description="Basic residues" evidence="1">
    <location>
        <begin position="161"/>
        <end position="175"/>
    </location>
</feature>
<feature type="region of interest" description="Disordered" evidence="1">
    <location>
        <begin position="228"/>
        <end position="250"/>
    </location>
</feature>
<proteinExistence type="predicted"/>
<accession>L8GQB3</accession>
<dbReference type="CDD" id="cd00160">
    <property type="entry name" value="RhoGEF"/>
    <property type="match status" value="1"/>
</dbReference>
<name>L8GQB3_ACACF</name>
<evidence type="ECO:0000259" key="4">
    <source>
        <dbReference type="PROSITE" id="PS50181"/>
    </source>
</evidence>
<feature type="compositionally biased region" description="Basic and acidic residues" evidence="1">
    <location>
        <begin position="176"/>
        <end position="215"/>
    </location>
</feature>
<feature type="compositionally biased region" description="Low complexity" evidence="1">
    <location>
        <begin position="753"/>
        <end position="787"/>
    </location>
</feature>
<dbReference type="Pfam" id="PF12937">
    <property type="entry name" value="F-box-like"/>
    <property type="match status" value="1"/>
</dbReference>
<feature type="compositionally biased region" description="Basic residues" evidence="1">
    <location>
        <begin position="986"/>
        <end position="1000"/>
    </location>
</feature>
<dbReference type="EMBL" id="KB008060">
    <property type="protein sequence ID" value="ELR14321.1"/>
    <property type="molecule type" value="Genomic_DNA"/>
</dbReference>
<feature type="compositionally biased region" description="Low complexity" evidence="1">
    <location>
        <begin position="867"/>
        <end position="885"/>
    </location>
</feature>
<keyword evidence="6" id="KW-1185">Reference proteome</keyword>
<evidence type="ECO:0000259" key="3">
    <source>
        <dbReference type="PROSITE" id="PS50010"/>
    </source>
</evidence>
<dbReference type="InterPro" id="IPR001810">
    <property type="entry name" value="F-box_dom"/>
</dbReference>
<dbReference type="PROSITE" id="PS50010">
    <property type="entry name" value="DH_2"/>
    <property type="match status" value="1"/>
</dbReference>
<feature type="compositionally biased region" description="Low complexity" evidence="1">
    <location>
        <begin position="958"/>
        <end position="970"/>
    </location>
</feature>
<dbReference type="VEuPathDB" id="AmoebaDB:ACA1_107420"/>
<dbReference type="PANTHER" id="PTHR12673:SF114">
    <property type="entry name" value="DH DOMAIN-CONTAINING PROTEIN"/>
    <property type="match status" value="1"/>
</dbReference>
<dbReference type="SUPFAM" id="SSF50729">
    <property type="entry name" value="PH domain-like"/>
    <property type="match status" value="1"/>
</dbReference>
<feature type="compositionally biased region" description="Low complexity" evidence="1">
    <location>
        <begin position="129"/>
        <end position="139"/>
    </location>
</feature>
<dbReference type="Proteomes" id="UP000011083">
    <property type="component" value="Unassembled WGS sequence"/>
</dbReference>
<dbReference type="SUPFAM" id="SSF81383">
    <property type="entry name" value="F-box domain"/>
    <property type="match status" value="1"/>
</dbReference>
<reference evidence="5 6" key="1">
    <citation type="journal article" date="2013" name="Genome Biol.">
        <title>Genome of Acanthamoeba castellanii highlights extensive lateral gene transfer and early evolution of tyrosine kinase signaling.</title>
        <authorList>
            <person name="Clarke M."/>
            <person name="Lohan A.J."/>
            <person name="Liu B."/>
            <person name="Lagkouvardos I."/>
            <person name="Roy S."/>
            <person name="Zafar N."/>
            <person name="Bertelli C."/>
            <person name="Schilde C."/>
            <person name="Kianianmomeni A."/>
            <person name="Burglin T.R."/>
            <person name="Frech C."/>
            <person name="Turcotte B."/>
            <person name="Kopec K.O."/>
            <person name="Synnott J.M."/>
            <person name="Choo C."/>
            <person name="Paponov I."/>
            <person name="Finkler A."/>
            <person name="Soon Heng Tan C."/>
            <person name="Hutchins A.P."/>
            <person name="Weinmeier T."/>
            <person name="Rattei T."/>
            <person name="Chu J.S."/>
            <person name="Gimenez G."/>
            <person name="Irimia M."/>
            <person name="Rigden D.J."/>
            <person name="Fitzpatrick D.A."/>
            <person name="Lorenzo-Morales J."/>
            <person name="Bateman A."/>
            <person name="Chiu C.H."/>
            <person name="Tang P."/>
            <person name="Hegemann P."/>
            <person name="Fromm H."/>
            <person name="Raoult D."/>
            <person name="Greub G."/>
            <person name="Miranda-Saavedra D."/>
            <person name="Chen N."/>
            <person name="Nash P."/>
            <person name="Ginger M.L."/>
            <person name="Horn M."/>
            <person name="Schaap P."/>
            <person name="Caler L."/>
            <person name="Loftus B."/>
        </authorList>
    </citation>
    <scope>NUCLEOTIDE SEQUENCE [LARGE SCALE GENOMIC DNA]</scope>
    <source>
        <strain evidence="5 6">Neff</strain>
    </source>
</reference>
<dbReference type="Gene3D" id="1.20.1280.50">
    <property type="match status" value="1"/>
</dbReference>
<dbReference type="Gene3D" id="1.20.900.10">
    <property type="entry name" value="Dbl homology (DH) domain"/>
    <property type="match status" value="1"/>
</dbReference>
<dbReference type="PANTHER" id="PTHR12673">
    <property type="entry name" value="FACIOGENITAL DYSPLASIA PROTEIN"/>
    <property type="match status" value="1"/>
</dbReference>
<feature type="domain" description="F-box" evidence="4">
    <location>
        <begin position="285"/>
        <end position="331"/>
    </location>
</feature>
<organism evidence="5 6">
    <name type="scientific">Acanthamoeba castellanii (strain ATCC 30010 / Neff)</name>
    <dbReference type="NCBI Taxonomy" id="1257118"/>
    <lineage>
        <taxon>Eukaryota</taxon>
        <taxon>Amoebozoa</taxon>
        <taxon>Discosea</taxon>
        <taxon>Longamoebia</taxon>
        <taxon>Centramoebida</taxon>
        <taxon>Acanthamoebidae</taxon>
        <taxon>Acanthamoeba</taxon>
    </lineage>
</organism>
<dbReference type="AlphaFoldDB" id="L8GQB3"/>
<dbReference type="InterPro" id="IPR036047">
    <property type="entry name" value="F-box-like_dom_sf"/>
</dbReference>
<dbReference type="FunFam" id="1.20.900.10:FF:000003">
    <property type="entry name" value="Rho guanine nucleotide exchange factor 10 like"/>
    <property type="match status" value="1"/>
</dbReference>
<evidence type="ECO:0000313" key="6">
    <source>
        <dbReference type="Proteomes" id="UP000011083"/>
    </source>
</evidence>
<dbReference type="Gene3D" id="2.30.29.30">
    <property type="entry name" value="Pleckstrin-homology domain (PH domain)/Phosphotyrosine-binding domain (PTB)"/>
    <property type="match status" value="1"/>
</dbReference>
<feature type="compositionally biased region" description="Low complexity" evidence="1">
    <location>
        <begin position="807"/>
        <end position="832"/>
    </location>
</feature>
<dbReference type="GO" id="GO:0005085">
    <property type="term" value="F:guanyl-nucleotide exchange factor activity"/>
    <property type="evidence" value="ECO:0007669"/>
    <property type="project" value="InterPro"/>
</dbReference>
<feature type="compositionally biased region" description="Acidic residues" evidence="1">
    <location>
        <begin position="140"/>
        <end position="157"/>
    </location>
</feature>
<feature type="compositionally biased region" description="Low complexity" evidence="1">
    <location>
        <begin position="1001"/>
        <end position="1032"/>
    </location>
</feature>
<feature type="compositionally biased region" description="Basic residues" evidence="1">
    <location>
        <begin position="41"/>
        <end position="63"/>
    </location>
</feature>
<dbReference type="SMART" id="SM00233">
    <property type="entry name" value="PH"/>
    <property type="match status" value="1"/>
</dbReference>
<dbReference type="InterPro" id="IPR035899">
    <property type="entry name" value="DBL_dom_sf"/>
</dbReference>
<feature type="domain" description="PH" evidence="2">
    <location>
        <begin position="701"/>
        <end position="733"/>
    </location>
</feature>
<dbReference type="SMART" id="SM00325">
    <property type="entry name" value="RhoGEF"/>
    <property type="match status" value="1"/>
</dbReference>
<dbReference type="RefSeq" id="XP_004336334.1">
    <property type="nucleotide sequence ID" value="XM_004336286.1"/>
</dbReference>
<evidence type="ECO:0000313" key="5">
    <source>
        <dbReference type="EMBL" id="ELR14321.1"/>
    </source>
</evidence>
<dbReference type="KEGG" id="acan:ACA1_107420"/>
<dbReference type="GO" id="GO:0005737">
    <property type="term" value="C:cytoplasm"/>
    <property type="evidence" value="ECO:0007669"/>
    <property type="project" value="TreeGrafter"/>
</dbReference>
<dbReference type="InterPro" id="IPR000219">
    <property type="entry name" value="DH_dom"/>
</dbReference>
<gene>
    <name evidence="5" type="ORF">ACA1_107420</name>
</gene>
<feature type="region of interest" description="Disordered" evidence="1">
    <location>
        <begin position="40"/>
        <end position="215"/>
    </location>
</feature>
<dbReference type="PROSITE" id="PS50181">
    <property type="entry name" value="FBOX"/>
    <property type="match status" value="1"/>
</dbReference>
<sequence>MVRMMMKGPRKMRLRTAALRAISTMMAMTTTTTTTAIVMANKKKKKDSPLRKKSAPPVAKRKQSISLVFSAPTRRGSTIVRRDAPPGVPQPIGGGGLRDVLAKPAAEKESSASDDENHSSDDDDDDTESSSPTSTSTTSTDDDDDDDSGGEKGDDDEALQKRARREVAHRRKKLLHRLDPPRPESEDKRRRREARQQRRQERERENERQTQRRVQELQDRVRALIDRQTREESGDALAGEQQQSGVASAASLAGEYDESLLLQQEGEEGDEHQEEEDPRDFVYAPDEYLRLPRRVLERIMIYFRPPELAVLGLVQKAWQRAADSNSVWRTFFRGTQAQNYSLPSWKRFYKMFWRRNKIAEEILSTEQTYVQSLRAVVEVFVNPLRDPTNKQIITHTDLKGIFSEIEVILGYNAKLFAELAERMQHWHFDICLGDIFAKMSMFLKVYTQYVNHFNKAITIVARLKRTSEDFRAFLMYSQNRKQCKGLDLNAFLIMPVQRIPRYVMLLSDLVKHTHPSHPDYPALSDARTKMQELAVFINIQKKEAENIYEVIAIQDKLIGKFENIVVPGRMYVFEGVMAEIQLAPNSKGKIQKMSNTMRKKSLASPPTERSGNAQISAYKKTDHYAFLFNDMIVLAKKTGLTSLMSFNFMAKKAKKKLMKNEDGQPKDVETFEFETQIALSADCTVSNAPQAIIGTETFAQCFQLFTDDRAWLFAVPTEREKTEWMSVLDKVLLDMAVVGHKSIATRTATATGSVVPSPSSSSSSPAVASAEATPAAAAPESARSSSSPDPPLSALPGVRSPSPPSPSSSTGAAEPAEQASSPPSTATATSTAIHEAGDAGGADGVDTGDQQPTKETPKPPGGDDSTPAAPAAGAAAQAAAAQAAASKEDEGSEEGEAGERGGAKESGKRHSSGGGGGSKTPVPERKGVGMSLRRHSFSMNTLFRKKAKPPASDLQRQASTPAPTAAAAKDSSSEKDEKEARSGLKYLRKRANSTSGRKKSSPAAAAAASEELKESPPSTEGGEEAATTMAPAEGEEEGGGGWDEGMVQELRKKRAQRTSTGTWFKRSLDANNVPILADGIGSSRLK</sequence>
<feature type="compositionally biased region" description="Basic and acidic residues" evidence="1">
    <location>
        <begin position="897"/>
        <end position="908"/>
    </location>
</feature>
<protein>
    <submittedName>
        <fullName evidence="5">RhoGEF domain containing protein</fullName>
    </submittedName>
</protein>
<feature type="compositionally biased region" description="Basic and acidic residues" evidence="1">
    <location>
        <begin position="971"/>
        <end position="982"/>
    </location>
</feature>
<dbReference type="Pfam" id="PF00621">
    <property type="entry name" value="RhoGEF"/>
    <property type="match status" value="1"/>
</dbReference>
<dbReference type="PROSITE" id="PS50003">
    <property type="entry name" value="PH_DOMAIN"/>
    <property type="match status" value="1"/>
</dbReference>
<evidence type="ECO:0000259" key="2">
    <source>
        <dbReference type="PROSITE" id="PS50003"/>
    </source>
</evidence>
<feature type="region of interest" description="Disordered" evidence="1">
    <location>
        <begin position="748"/>
        <end position="1054"/>
    </location>
</feature>
<evidence type="ECO:0000256" key="1">
    <source>
        <dbReference type="SAM" id="MobiDB-lite"/>
    </source>
</evidence>
<dbReference type="InterPro" id="IPR001849">
    <property type="entry name" value="PH_domain"/>
</dbReference>
<feature type="compositionally biased region" description="Basic and acidic residues" evidence="1">
    <location>
        <begin position="105"/>
        <end position="120"/>
    </location>
</feature>
<dbReference type="SUPFAM" id="SSF48065">
    <property type="entry name" value="DBL homology domain (DH-domain)"/>
    <property type="match status" value="1"/>
</dbReference>
<dbReference type="InterPro" id="IPR051092">
    <property type="entry name" value="FYVE_RhoGEF_PH"/>
</dbReference>
<dbReference type="InterPro" id="IPR011993">
    <property type="entry name" value="PH-like_dom_sf"/>
</dbReference>
<feature type="domain" description="DH" evidence="3">
    <location>
        <begin position="354"/>
        <end position="540"/>
    </location>
</feature>
<dbReference type="GeneID" id="14914865"/>
<dbReference type="OrthoDB" id="660555at2759"/>